<proteinExistence type="evidence at transcript level"/>
<accession>A0A2K8JSM4</accession>
<dbReference type="InterPro" id="IPR000215">
    <property type="entry name" value="Serpin_fam"/>
</dbReference>
<feature type="signal peptide" evidence="5">
    <location>
        <begin position="1"/>
        <end position="25"/>
    </location>
</feature>
<dbReference type="EMBL" id="KY031191">
    <property type="protein sequence ID" value="ATU82942.1"/>
    <property type="molecule type" value="mRNA"/>
</dbReference>
<dbReference type="CDD" id="cd19601">
    <property type="entry name" value="serpin42Da-like"/>
    <property type="match status" value="1"/>
</dbReference>
<evidence type="ECO:0000256" key="5">
    <source>
        <dbReference type="SAM" id="SignalP"/>
    </source>
</evidence>
<keyword evidence="5" id="KW-0732">Signal</keyword>
<evidence type="ECO:0000313" key="7">
    <source>
        <dbReference type="EMBL" id="ATU82942.1"/>
    </source>
</evidence>
<sequence>MAYVKFVAFSLLGILLLTFTMPATTSTPLSPEDSKALEDVTEGSNKFAINLYQTLKKPNENIIVSPISVQIVLALAYSGAKSNTAKEIASVLHLPDNLDEVLKGHKLLIQSLENPVLKVANKMFIEKTLGVKSDFQKNALNYFSADAGQVDFIKNAEAARNLINNWVLEKTNDKIKDLLAPGVVDAFTRMVLVNAIHFKANWLKQFKPELTHDQDFHVSTTEKVKVKMMEMKSDFPFRYHRELDAKILELPYSGNEFKMVIILPNKIDGLNEVENKLATINLNEVLSGLHSVTVNVKIPKFKLESTIELKDILIKMGIKDIFDEGAADLSGISDERMYASKVIQKAFIEVNEEGTEAAAATAMVNGLTASLGSHQPRPITFIADHPFLFLLKKQNNILFLGKFFNGF</sequence>
<dbReference type="GO" id="GO:0005615">
    <property type="term" value="C:extracellular space"/>
    <property type="evidence" value="ECO:0007669"/>
    <property type="project" value="InterPro"/>
</dbReference>
<dbReference type="GO" id="GO:0004867">
    <property type="term" value="F:serine-type endopeptidase inhibitor activity"/>
    <property type="evidence" value="ECO:0007669"/>
    <property type="project" value="UniProtKB-KW"/>
</dbReference>
<evidence type="ECO:0000256" key="2">
    <source>
        <dbReference type="ARBA" id="ARBA00022690"/>
    </source>
</evidence>
<comment type="similarity">
    <text evidence="1 4">Belongs to the serpin family.</text>
</comment>
<feature type="domain" description="Serpin" evidence="6">
    <location>
        <begin position="49"/>
        <end position="406"/>
    </location>
</feature>
<protein>
    <submittedName>
        <fullName evidence="7">Secreted Serpin protein</fullName>
    </submittedName>
</protein>
<dbReference type="InterPro" id="IPR023796">
    <property type="entry name" value="Serpin_dom"/>
</dbReference>
<dbReference type="PANTHER" id="PTHR11461:SF211">
    <property type="entry name" value="GH10112P-RELATED"/>
    <property type="match status" value="1"/>
</dbReference>
<dbReference type="InterPro" id="IPR042185">
    <property type="entry name" value="Serpin_sf_2"/>
</dbReference>
<feature type="chain" id="PRO_5014855885" evidence="5">
    <location>
        <begin position="26"/>
        <end position="407"/>
    </location>
</feature>
<evidence type="ECO:0000256" key="4">
    <source>
        <dbReference type="RuleBase" id="RU000411"/>
    </source>
</evidence>
<dbReference type="InterPro" id="IPR036186">
    <property type="entry name" value="Serpin_sf"/>
</dbReference>
<name>A0A2K8JSM4_PRIPG</name>
<dbReference type="InterPro" id="IPR023795">
    <property type="entry name" value="Serpin_CS"/>
</dbReference>
<dbReference type="Pfam" id="PF00079">
    <property type="entry name" value="Serpin"/>
    <property type="match status" value="1"/>
</dbReference>
<evidence type="ECO:0000256" key="3">
    <source>
        <dbReference type="ARBA" id="ARBA00022900"/>
    </source>
</evidence>
<dbReference type="AlphaFoldDB" id="A0A2K8JSM4"/>
<dbReference type="SUPFAM" id="SSF56574">
    <property type="entry name" value="Serpins"/>
    <property type="match status" value="1"/>
</dbReference>
<dbReference type="Gene3D" id="3.30.497.10">
    <property type="entry name" value="Antithrombin, subunit I, domain 2"/>
    <property type="match status" value="1"/>
</dbReference>
<dbReference type="PROSITE" id="PS00284">
    <property type="entry name" value="SERPIN"/>
    <property type="match status" value="1"/>
</dbReference>
<dbReference type="Gene3D" id="2.30.39.10">
    <property type="entry name" value="Alpha-1-antitrypsin, domain 1"/>
    <property type="match status" value="1"/>
</dbReference>
<keyword evidence="2" id="KW-0646">Protease inhibitor</keyword>
<organism evidence="7">
    <name type="scientific">Pristhesancus plagipennis</name>
    <name type="common">Common assassin bug</name>
    <dbReference type="NCBI Taxonomy" id="1955184"/>
    <lineage>
        <taxon>Eukaryota</taxon>
        <taxon>Metazoa</taxon>
        <taxon>Ecdysozoa</taxon>
        <taxon>Arthropoda</taxon>
        <taxon>Hexapoda</taxon>
        <taxon>Insecta</taxon>
        <taxon>Pterygota</taxon>
        <taxon>Neoptera</taxon>
        <taxon>Paraneoptera</taxon>
        <taxon>Hemiptera</taxon>
        <taxon>Heteroptera</taxon>
        <taxon>Panheteroptera</taxon>
        <taxon>Cimicomorpha</taxon>
        <taxon>Reduviidae</taxon>
        <taxon>Harpactorinae</taxon>
        <taxon>Harpactorini</taxon>
        <taxon>Pristhesancus</taxon>
    </lineage>
</organism>
<evidence type="ECO:0000256" key="1">
    <source>
        <dbReference type="ARBA" id="ARBA00009500"/>
    </source>
</evidence>
<evidence type="ECO:0000259" key="6">
    <source>
        <dbReference type="SMART" id="SM00093"/>
    </source>
</evidence>
<dbReference type="PANTHER" id="PTHR11461">
    <property type="entry name" value="SERINE PROTEASE INHIBITOR, SERPIN"/>
    <property type="match status" value="1"/>
</dbReference>
<keyword evidence="3" id="KW-0722">Serine protease inhibitor</keyword>
<reference evidence="7" key="1">
    <citation type="submission" date="2016-10" db="EMBL/GenBank/DDBJ databases">
        <title>The assassin bug Pristhesancus plagipennis produces two different types of venom.</title>
        <authorList>
            <person name="Walker A.A."/>
            <person name="Herzig V."/>
            <person name="Jin J."/>
            <person name="Fry B.G."/>
            <person name="King G.F."/>
        </authorList>
    </citation>
    <scope>NUCLEOTIDE SEQUENCE</scope>
    <source>
        <tissue evidence="7">Venom/labial glands</tissue>
    </source>
</reference>
<dbReference type="InterPro" id="IPR042178">
    <property type="entry name" value="Serpin_sf_1"/>
</dbReference>
<dbReference type="SMART" id="SM00093">
    <property type="entry name" value="SERPIN"/>
    <property type="match status" value="1"/>
</dbReference>